<evidence type="ECO:0000313" key="2">
    <source>
        <dbReference type="EMBL" id="CAB1454499.1"/>
    </source>
</evidence>
<dbReference type="Proteomes" id="UP001153269">
    <property type="component" value="Unassembled WGS sequence"/>
</dbReference>
<organism evidence="2 3">
    <name type="scientific">Pleuronectes platessa</name>
    <name type="common">European plaice</name>
    <dbReference type="NCBI Taxonomy" id="8262"/>
    <lineage>
        <taxon>Eukaryota</taxon>
        <taxon>Metazoa</taxon>
        <taxon>Chordata</taxon>
        <taxon>Craniata</taxon>
        <taxon>Vertebrata</taxon>
        <taxon>Euteleostomi</taxon>
        <taxon>Actinopterygii</taxon>
        <taxon>Neopterygii</taxon>
        <taxon>Teleostei</taxon>
        <taxon>Neoteleostei</taxon>
        <taxon>Acanthomorphata</taxon>
        <taxon>Carangaria</taxon>
        <taxon>Pleuronectiformes</taxon>
        <taxon>Pleuronectoidei</taxon>
        <taxon>Pleuronectidae</taxon>
        <taxon>Pleuronectes</taxon>
    </lineage>
</organism>
<accession>A0A9N7ZAE0</accession>
<name>A0A9N7ZAE0_PLEPL</name>
<feature type="compositionally biased region" description="Basic and acidic residues" evidence="1">
    <location>
        <begin position="20"/>
        <end position="32"/>
    </location>
</feature>
<gene>
    <name evidence="2" type="ORF">PLEPLA_LOCUS42265</name>
</gene>
<feature type="region of interest" description="Disordered" evidence="1">
    <location>
        <begin position="371"/>
        <end position="442"/>
    </location>
</feature>
<sequence>MTPRHPTAATSVSPECSTGIRHEDITGARRGNESNIRPHFLPHSARLPVPSPSLSPCLHLPRAAHLPTSRHLSVQPSSPPRLPSLGSPAAVPQKADMSRLRGVVQCGAMGSASAAQTEPALNTCSSSPPLHRHTLSPSTRVTFRDDWRMWRQMERGLMTPDAESASARPRLAGHQHHRGFVRHMAESERFLSAVCSQLSRLPGFYGSSVWERLTPQWNKGPETGLCTELELIKWDLHSFQFTLTEPEADLHSRLHTNDRLPSRGARVSGVKFTSRHGHGALQGLWRLESIQYFEMECVTGWIGWRTSARDPQLWRGATTVYHPAPAFNLSSFPQTPHRQMPPEADDFMRNMDPVSDWSLCPSLNISYHPCNFDTEEKSESPSPPVESDGSHTETMLISSHRPRGGFIHSPPHECPGSSASVGKSFRGTPQGYGASKNSEIWT</sequence>
<evidence type="ECO:0000256" key="1">
    <source>
        <dbReference type="SAM" id="MobiDB-lite"/>
    </source>
</evidence>
<feature type="region of interest" description="Disordered" evidence="1">
    <location>
        <begin position="68"/>
        <end position="90"/>
    </location>
</feature>
<evidence type="ECO:0000313" key="3">
    <source>
        <dbReference type="Proteomes" id="UP001153269"/>
    </source>
</evidence>
<keyword evidence="3" id="KW-1185">Reference proteome</keyword>
<feature type="region of interest" description="Disordered" evidence="1">
    <location>
        <begin position="1"/>
        <end position="44"/>
    </location>
</feature>
<comment type="caution">
    <text evidence="2">The sequence shown here is derived from an EMBL/GenBank/DDBJ whole genome shotgun (WGS) entry which is preliminary data.</text>
</comment>
<dbReference type="AlphaFoldDB" id="A0A9N7ZAE0"/>
<reference evidence="2" key="1">
    <citation type="submission" date="2020-03" db="EMBL/GenBank/DDBJ databases">
        <authorList>
            <person name="Weist P."/>
        </authorList>
    </citation>
    <scope>NUCLEOTIDE SEQUENCE</scope>
</reference>
<proteinExistence type="predicted"/>
<dbReference type="EMBL" id="CADEAL010004214">
    <property type="protein sequence ID" value="CAB1454499.1"/>
    <property type="molecule type" value="Genomic_DNA"/>
</dbReference>
<protein>
    <submittedName>
        <fullName evidence="2">Uncharacterized protein</fullName>
    </submittedName>
</protein>